<dbReference type="InterPro" id="IPR011711">
    <property type="entry name" value="GntR_C"/>
</dbReference>
<comment type="caution">
    <text evidence="6">The sequence shown here is derived from an EMBL/GenBank/DDBJ whole genome shotgun (WGS) entry which is preliminary data.</text>
</comment>
<dbReference type="PROSITE" id="PS50949">
    <property type="entry name" value="HTH_GNTR"/>
    <property type="match status" value="1"/>
</dbReference>
<dbReference type="InterPro" id="IPR036390">
    <property type="entry name" value="WH_DNA-bd_sf"/>
</dbReference>
<proteinExistence type="predicted"/>
<dbReference type="CDD" id="cd07377">
    <property type="entry name" value="WHTH_GntR"/>
    <property type="match status" value="1"/>
</dbReference>
<evidence type="ECO:0000256" key="4">
    <source>
        <dbReference type="SAM" id="MobiDB-lite"/>
    </source>
</evidence>
<dbReference type="PANTHER" id="PTHR43537:SF45">
    <property type="entry name" value="GNTR FAMILY REGULATORY PROTEIN"/>
    <property type="match status" value="1"/>
</dbReference>
<evidence type="ECO:0000256" key="2">
    <source>
        <dbReference type="ARBA" id="ARBA00023125"/>
    </source>
</evidence>
<keyword evidence="1" id="KW-0805">Transcription regulation</keyword>
<organism evidence="6 7">
    <name type="scientific">Falsochrobactrum shanghaiense</name>
    <dbReference type="NCBI Taxonomy" id="2201899"/>
    <lineage>
        <taxon>Bacteria</taxon>
        <taxon>Pseudomonadati</taxon>
        <taxon>Pseudomonadota</taxon>
        <taxon>Alphaproteobacteria</taxon>
        <taxon>Hyphomicrobiales</taxon>
        <taxon>Brucellaceae</taxon>
        <taxon>Falsochrobactrum</taxon>
    </lineage>
</organism>
<dbReference type="Proteomes" id="UP000245865">
    <property type="component" value="Unassembled WGS sequence"/>
</dbReference>
<evidence type="ECO:0000256" key="3">
    <source>
        <dbReference type="ARBA" id="ARBA00023163"/>
    </source>
</evidence>
<name>A0A316JAC4_9HYPH</name>
<dbReference type="EMBL" id="QGDB01000004">
    <property type="protein sequence ID" value="PWL17615.1"/>
    <property type="molecule type" value="Genomic_DNA"/>
</dbReference>
<dbReference type="Gene3D" id="1.10.10.10">
    <property type="entry name" value="Winged helix-like DNA-binding domain superfamily/Winged helix DNA-binding domain"/>
    <property type="match status" value="1"/>
</dbReference>
<dbReference type="PANTHER" id="PTHR43537">
    <property type="entry name" value="TRANSCRIPTIONAL REGULATOR, GNTR FAMILY"/>
    <property type="match status" value="1"/>
</dbReference>
<evidence type="ECO:0000256" key="1">
    <source>
        <dbReference type="ARBA" id="ARBA00023015"/>
    </source>
</evidence>
<dbReference type="InterPro" id="IPR000524">
    <property type="entry name" value="Tscrpt_reg_HTH_GntR"/>
</dbReference>
<feature type="compositionally biased region" description="Basic and acidic residues" evidence="4">
    <location>
        <begin position="7"/>
        <end position="22"/>
    </location>
</feature>
<dbReference type="Gene3D" id="1.20.120.530">
    <property type="entry name" value="GntR ligand-binding domain-like"/>
    <property type="match status" value="1"/>
</dbReference>
<evidence type="ECO:0000313" key="7">
    <source>
        <dbReference type="Proteomes" id="UP000245865"/>
    </source>
</evidence>
<dbReference type="SUPFAM" id="SSF48008">
    <property type="entry name" value="GntR ligand-binding domain-like"/>
    <property type="match status" value="1"/>
</dbReference>
<gene>
    <name evidence="6" type="ORF">DKP76_12760</name>
</gene>
<accession>A0A316JAC4</accession>
<dbReference type="SMART" id="SM00345">
    <property type="entry name" value="HTH_GNTR"/>
    <property type="match status" value="1"/>
</dbReference>
<evidence type="ECO:0000313" key="6">
    <source>
        <dbReference type="EMBL" id="PWL17615.1"/>
    </source>
</evidence>
<dbReference type="SUPFAM" id="SSF46785">
    <property type="entry name" value="Winged helix' DNA-binding domain"/>
    <property type="match status" value="1"/>
</dbReference>
<dbReference type="GO" id="GO:0003677">
    <property type="term" value="F:DNA binding"/>
    <property type="evidence" value="ECO:0007669"/>
    <property type="project" value="UniProtKB-KW"/>
</dbReference>
<keyword evidence="7" id="KW-1185">Reference proteome</keyword>
<keyword evidence="2" id="KW-0238">DNA-binding</keyword>
<dbReference type="InterPro" id="IPR008920">
    <property type="entry name" value="TF_FadR/GntR_C"/>
</dbReference>
<dbReference type="SMART" id="SM00895">
    <property type="entry name" value="FCD"/>
    <property type="match status" value="1"/>
</dbReference>
<dbReference type="InterPro" id="IPR036388">
    <property type="entry name" value="WH-like_DNA-bd_sf"/>
</dbReference>
<dbReference type="GO" id="GO:0003700">
    <property type="term" value="F:DNA-binding transcription factor activity"/>
    <property type="evidence" value="ECO:0007669"/>
    <property type="project" value="InterPro"/>
</dbReference>
<evidence type="ECO:0000259" key="5">
    <source>
        <dbReference type="PROSITE" id="PS50949"/>
    </source>
</evidence>
<reference evidence="6 7" key="1">
    <citation type="submission" date="2018-05" db="EMBL/GenBank/DDBJ databases">
        <title>Comparative genomic sequence analysis between strain HN4 and CCM 8460T (Falsochrobactrum ovis) will provide more evidence to prove that HN4 is a new species of Falsochrobactrum.</title>
        <authorList>
            <person name="Lyu W."/>
            <person name="Sun L."/>
            <person name="Yao L."/>
        </authorList>
    </citation>
    <scope>NUCLEOTIDE SEQUENCE [LARGE SCALE GENOMIC DNA]</scope>
    <source>
        <strain evidence="6 7">HN4</strain>
    </source>
</reference>
<feature type="region of interest" description="Disordered" evidence="4">
    <location>
        <begin position="1"/>
        <end position="41"/>
    </location>
</feature>
<dbReference type="Pfam" id="PF07729">
    <property type="entry name" value="FCD"/>
    <property type="match status" value="1"/>
</dbReference>
<keyword evidence="3" id="KW-0804">Transcription</keyword>
<dbReference type="OrthoDB" id="9788098at2"/>
<protein>
    <submittedName>
        <fullName evidence="6">GntR family transcriptional regulator</fullName>
    </submittedName>
</protein>
<feature type="domain" description="HTH gntR-type" evidence="5">
    <location>
        <begin position="46"/>
        <end position="113"/>
    </location>
</feature>
<dbReference type="PRINTS" id="PR00035">
    <property type="entry name" value="HTHGNTR"/>
</dbReference>
<sequence length="261" mass="28596">MEMTMQKPKDKSATPPLRRADSGGKAGIETGLTSKTSGRRVSAGRVTTATVIYRELHTSIVSMQLTPGTALNEKALTEQFGVSRTPVREAIIRLVEDGLVDVFPQSGTFVARIPVALIPEAVIIRQALEGATIERAAASATSQDIDFLDEILARQEFFAERQNLDAFHSADDAFHEAIATIANHPGIWQFLKPVKVQIDRARRMTLPALGRMAHVIAEHKTIRNAIENHDVAEACAAMKRHLSAVEPDINELRKSNPDSFV</sequence>
<dbReference type="Pfam" id="PF00392">
    <property type="entry name" value="GntR"/>
    <property type="match status" value="1"/>
</dbReference>
<dbReference type="AlphaFoldDB" id="A0A316JAC4"/>